<reference evidence="1 2" key="1">
    <citation type="submission" date="2020-06" db="EMBL/GenBank/DDBJ databases">
        <title>Transcriptomic and genomic resources for Thalictrum thalictroides and T. hernandezii: Facilitating candidate gene discovery in an emerging model plant lineage.</title>
        <authorList>
            <person name="Arias T."/>
            <person name="Riano-Pachon D.M."/>
            <person name="Di Stilio V.S."/>
        </authorList>
    </citation>
    <scope>NUCLEOTIDE SEQUENCE [LARGE SCALE GENOMIC DNA]</scope>
    <source>
        <strain evidence="2">cv. WT478/WT964</strain>
        <tissue evidence="1">Leaves</tissue>
    </source>
</reference>
<dbReference type="Proteomes" id="UP000554482">
    <property type="component" value="Unassembled WGS sequence"/>
</dbReference>
<keyword evidence="2" id="KW-1185">Reference proteome</keyword>
<dbReference type="AlphaFoldDB" id="A0A7J6VRB3"/>
<dbReference type="EMBL" id="JABWDY010027785">
    <property type="protein sequence ID" value="KAF5187614.1"/>
    <property type="molecule type" value="Genomic_DNA"/>
</dbReference>
<name>A0A7J6VRB3_THATH</name>
<protein>
    <submittedName>
        <fullName evidence="1">Uncharacterized protein</fullName>
    </submittedName>
</protein>
<gene>
    <name evidence="1" type="ORF">FRX31_022801</name>
</gene>
<evidence type="ECO:0000313" key="2">
    <source>
        <dbReference type="Proteomes" id="UP000554482"/>
    </source>
</evidence>
<proteinExistence type="predicted"/>
<evidence type="ECO:0000313" key="1">
    <source>
        <dbReference type="EMBL" id="KAF5187614.1"/>
    </source>
</evidence>
<sequence>MEFNIEERVRRIELLDALEENRALEDQEVFEREFLRDDLKYLLKCKVTRDQNIIRNHIESFYVDLYKEDRASYYGVVADHVHDEEWDLHIRRRRPRGEEVHELEAIMVLLRNVNLNDGRDEWVWKWHGSELRVNYAYFSAVHRDADSLAESDWTCSTTGWSLDGDKCQKYAGKMAAGREQHVGTRSLEDPTGGCAMVYMKM</sequence>
<dbReference type="OrthoDB" id="1435349at2759"/>
<accession>A0A7J6VRB3</accession>
<organism evidence="1 2">
    <name type="scientific">Thalictrum thalictroides</name>
    <name type="common">Rue-anemone</name>
    <name type="synonym">Anemone thalictroides</name>
    <dbReference type="NCBI Taxonomy" id="46969"/>
    <lineage>
        <taxon>Eukaryota</taxon>
        <taxon>Viridiplantae</taxon>
        <taxon>Streptophyta</taxon>
        <taxon>Embryophyta</taxon>
        <taxon>Tracheophyta</taxon>
        <taxon>Spermatophyta</taxon>
        <taxon>Magnoliopsida</taxon>
        <taxon>Ranunculales</taxon>
        <taxon>Ranunculaceae</taxon>
        <taxon>Thalictroideae</taxon>
        <taxon>Thalictrum</taxon>
    </lineage>
</organism>
<comment type="caution">
    <text evidence="1">The sequence shown here is derived from an EMBL/GenBank/DDBJ whole genome shotgun (WGS) entry which is preliminary data.</text>
</comment>